<evidence type="ECO:0000313" key="2">
    <source>
        <dbReference type="EMBL" id="NYE82182.1"/>
    </source>
</evidence>
<proteinExistence type="predicted"/>
<comment type="caution">
    <text evidence="2">The sequence shown here is derived from an EMBL/GenBank/DDBJ whole genome shotgun (WGS) entry which is preliminary data.</text>
</comment>
<keyword evidence="3" id="KW-1185">Reference proteome</keyword>
<organism evidence="2 3">
    <name type="scientific">Pigmentiphaga litoralis</name>
    <dbReference type="NCBI Taxonomy" id="516702"/>
    <lineage>
        <taxon>Bacteria</taxon>
        <taxon>Pseudomonadati</taxon>
        <taxon>Pseudomonadota</taxon>
        <taxon>Betaproteobacteria</taxon>
        <taxon>Burkholderiales</taxon>
        <taxon>Alcaligenaceae</taxon>
        <taxon>Pigmentiphaga</taxon>
    </lineage>
</organism>
<dbReference type="EMBL" id="JACBYR010000001">
    <property type="protein sequence ID" value="NYE82182.1"/>
    <property type="molecule type" value="Genomic_DNA"/>
</dbReference>
<sequence>MKRLWILAGLLTAFSVSAATTLTKTYTAVSAYPAGACTIAANNADRDSRMWMQQGWSQASQTQCSCQNAGLEYRCGIDVTYWRP</sequence>
<evidence type="ECO:0000256" key="1">
    <source>
        <dbReference type="SAM" id="SignalP"/>
    </source>
</evidence>
<keyword evidence="1" id="KW-0732">Signal</keyword>
<reference evidence="2 3" key="1">
    <citation type="submission" date="2020-07" db="EMBL/GenBank/DDBJ databases">
        <title>Genomic Encyclopedia of Type Strains, Phase IV (KMG-V): Genome sequencing to study the core and pangenomes of soil and plant-associated prokaryotes.</title>
        <authorList>
            <person name="Whitman W."/>
        </authorList>
    </citation>
    <scope>NUCLEOTIDE SEQUENCE [LARGE SCALE GENOMIC DNA]</scope>
    <source>
        <strain evidence="2 3">SAS40</strain>
    </source>
</reference>
<name>A0A7Y9ISE9_9BURK</name>
<feature type="signal peptide" evidence="1">
    <location>
        <begin position="1"/>
        <end position="18"/>
    </location>
</feature>
<evidence type="ECO:0000313" key="3">
    <source>
        <dbReference type="Proteomes" id="UP000542125"/>
    </source>
</evidence>
<protein>
    <submittedName>
        <fullName evidence="2">Uncharacterized protein</fullName>
    </submittedName>
</protein>
<dbReference type="AlphaFoldDB" id="A0A7Y9ISE9"/>
<dbReference type="Proteomes" id="UP000542125">
    <property type="component" value="Unassembled WGS sequence"/>
</dbReference>
<accession>A0A7Y9ISE9</accession>
<feature type="chain" id="PRO_5031526184" evidence="1">
    <location>
        <begin position="19"/>
        <end position="84"/>
    </location>
</feature>
<gene>
    <name evidence="2" type="ORF">FHW18_001453</name>
</gene>